<dbReference type="Proteomes" id="UP000324748">
    <property type="component" value="Unassembled WGS sequence"/>
</dbReference>
<dbReference type="PANTHER" id="PTHR33069">
    <property type="entry name" value="CHROMOSOME 7, WHOLE GENOME SHOTGUN SEQUENCE-RELATED"/>
    <property type="match status" value="1"/>
</dbReference>
<evidence type="ECO:0000313" key="2">
    <source>
        <dbReference type="EMBL" id="KAA1125800.1"/>
    </source>
</evidence>
<evidence type="ECO:0000313" key="1">
    <source>
        <dbReference type="EMBL" id="KAA1070664.1"/>
    </source>
</evidence>
<proteinExistence type="predicted"/>
<evidence type="ECO:0000313" key="4">
    <source>
        <dbReference type="Proteomes" id="UP000325313"/>
    </source>
</evidence>
<sequence>MLDQEDPLHSLTRILCSNFRSGGTDGNTQEDDSFARMLSSFRSSNPDGKTEEDYLEIIRDVIGHLHKRVGITRVMKMFEILQSESETLCQMEQIILPGLKEKLRSLSLAYNSPNSHNDAKCWYEVILNDLIEINNYLEQLEKSMGSPRRQDMSKKRIFPFRVGVVSRQIAHLFAGGLRPLFAACHTFFDQFTFSNPSTSRADQADEIGRLTTVSVEQIDAVFLTIQKPLLRVAKEEWKASKKLEELDPDAPDRDELLTEAEKAKRDQLSKVATPISKLFRIYFNQLSRSRPTQPLIFGSPSMEMKEDQLNLYFQVAQDTDDALHEFLDTSILEPTDRYALREATLDLKDKRARLSRILEKYWDSLLLKEDPGVNREAIAEARQWLESWSSLFFVATDKFMQVAGCRGLRR</sequence>
<dbReference type="EMBL" id="VSWC01000171">
    <property type="protein sequence ID" value="KAA1070664.1"/>
    <property type="molecule type" value="Genomic_DNA"/>
</dbReference>
<dbReference type="PANTHER" id="PTHR33069:SF3">
    <property type="entry name" value="DYNEIN HEAVY CHAIN TAIL DOMAIN-CONTAINING PROTEIN"/>
    <property type="match status" value="1"/>
</dbReference>
<organism evidence="1 3">
    <name type="scientific">Puccinia graminis f. sp. tritici</name>
    <dbReference type="NCBI Taxonomy" id="56615"/>
    <lineage>
        <taxon>Eukaryota</taxon>
        <taxon>Fungi</taxon>
        <taxon>Dikarya</taxon>
        <taxon>Basidiomycota</taxon>
        <taxon>Pucciniomycotina</taxon>
        <taxon>Pucciniomycetes</taxon>
        <taxon>Pucciniales</taxon>
        <taxon>Pucciniaceae</taxon>
        <taxon>Puccinia</taxon>
    </lineage>
</organism>
<dbReference type="OrthoDB" id="2508270at2759"/>
<keyword evidence="3" id="KW-1185">Reference proteome</keyword>
<name>A0A5B0M4D7_PUCGR</name>
<reference evidence="3 4" key="1">
    <citation type="submission" date="2019-05" db="EMBL/GenBank/DDBJ databases">
        <title>Emergence of the Ug99 lineage of the wheat stem rust pathogen through somatic hybridization.</title>
        <authorList>
            <person name="Li F."/>
            <person name="Upadhyaya N.M."/>
            <person name="Sperschneider J."/>
            <person name="Matny O."/>
            <person name="Nguyen-Phuc H."/>
            <person name="Mago R."/>
            <person name="Raley C."/>
            <person name="Miller M.E."/>
            <person name="Silverstein K.A.T."/>
            <person name="Henningsen E."/>
            <person name="Hirsch C.D."/>
            <person name="Visser B."/>
            <person name="Pretorius Z.A."/>
            <person name="Steffenson B.J."/>
            <person name="Schwessinger B."/>
            <person name="Dodds P.N."/>
            <person name="Figueroa M."/>
        </authorList>
    </citation>
    <scope>NUCLEOTIDE SEQUENCE [LARGE SCALE GENOMIC DNA]</scope>
    <source>
        <strain evidence="1">21-0</strain>
        <strain evidence="2 4">Ug99</strain>
    </source>
</reference>
<protein>
    <submittedName>
        <fullName evidence="1">Uncharacterized protein</fullName>
    </submittedName>
</protein>
<dbReference type="AlphaFoldDB" id="A0A5B0M4D7"/>
<dbReference type="EMBL" id="VDEP01000175">
    <property type="protein sequence ID" value="KAA1125800.1"/>
    <property type="molecule type" value="Genomic_DNA"/>
</dbReference>
<accession>A0A5B0M4D7</accession>
<evidence type="ECO:0000313" key="3">
    <source>
        <dbReference type="Proteomes" id="UP000324748"/>
    </source>
</evidence>
<gene>
    <name evidence="1" type="ORF">PGT21_020573</name>
    <name evidence="2" type="ORF">PGTUg99_021209</name>
</gene>
<comment type="caution">
    <text evidence="1">The sequence shown here is derived from an EMBL/GenBank/DDBJ whole genome shotgun (WGS) entry which is preliminary data.</text>
</comment>
<dbReference type="Proteomes" id="UP000325313">
    <property type="component" value="Unassembled WGS sequence"/>
</dbReference>